<feature type="domain" description="Transferrin receptor-like dimerisation" evidence="4">
    <location>
        <begin position="695"/>
        <end position="812"/>
    </location>
</feature>
<name>A0A6A3SKJ7_9STRA</name>
<keyword evidence="7" id="KW-0121">Carboxypeptidase</keyword>
<dbReference type="Proteomes" id="UP000440732">
    <property type="component" value="Unassembled WGS sequence"/>
</dbReference>
<dbReference type="Pfam" id="PF02225">
    <property type="entry name" value="PA"/>
    <property type="match status" value="1"/>
</dbReference>
<dbReference type="InterPro" id="IPR036757">
    <property type="entry name" value="TFR-like_dimer_dom_sf"/>
</dbReference>
<dbReference type="FunFam" id="3.50.30.30:FF:000008">
    <property type="entry name" value="Glutamate carboxypeptidase 2"/>
    <property type="match status" value="1"/>
</dbReference>
<dbReference type="SUPFAM" id="SSF53187">
    <property type="entry name" value="Zn-dependent exopeptidases"/>
    <property type="match status" value="1"/>
</dbReference>
<reference evidence="9 10" key="1">
    <citation type="submission" date="2018-08" db="EMBL/GenBank/DDBJ databases">
        <title>Genomic investigation of the strawberry pathogen Phytophthora fragariae indicates pathogenicity is determined by transcriptional variation in three key races.</title>
        <authorList>
            <person name="Adams T.M."/>
            <person name="Armitage A.D."/>
            <person name="Sobczyk M.K."/>
            <person name="Bates H.J."/>
            <person name="Dunwell J.M."/>
            <person name="Nellist C.F."/>
            <person name="Harrison R.J."/>
        </authorList>
    </citation>
    <scope>NUCLEOTIDE SEQUENCE [LARGE SCALE GENOMIC DNA]</scope>
    <source>
        <strain evidence="8 9">NOV-27</strain>
        <strain evidence="7 10">NOV-5</strain>
        <strain evidence="6 11">NOV-71</strain>
    </source>
</reference>
<dbReference type="EMBL" id="QXGB01000878">
    <property type="protein sequence ID" value="KAE9202141.1"/>
    <property type="molecule type" value="Genomic_DNA"/>
</dbReference>
<evidence type="ECO:0000313" key="9">
    <source>
        <dbReference type="Proteomes" id="UP000433483"/>
    </source>
</evidence>
<dbReference type="Proteomes" id="UP000441208">
    <property type="component" value="Unassembled WGS sequence"/>
</dbReference>
<evidence type="ECO:0000313" key="8">
    <source>
        <dbReference type="EMBL" id="KAE9202141.1"/>
    </source>
</evidence>
<keyword evidence="7" id="KW-0378">Hydrolase</keyword>
<dbReference type="InterPro" id="IPR046450">
    <property type="entry name" value="PA_dom_sf"/>
</dbReference>
<evidence type="ECO:0000259" key="4">
    <source>
        <dbReference type="Pfam" id="PF04253"/>
    </source>
</evidence>
<gene>
    <name evidence="8" type="ORF">PF005_g14682</name>
    <name evidence="7" type="ORF">PF006_g19281</name>
    <name evidence="6" type="ORF">PF007_g18821</name>
</gene>
<dbReference type="InterPro" id="IPR007365">
    <property type="entry name" value="TFR-like_dimer_dom"/>
</dbReference>
<dbReference type="FunFam" id="3.40.630.10:FF:000078">
    <property type="entry name" value="Glutamate carboxypeptidase 2"/>
    <property type="match status" value="1"/>
</dbReference>
<dbReference type="CDD" id="cd08022">
    <property type="entry name" value="M28_PSMA_like"/>
    <property type="match status" value="1"/>
</dbReference>
<dbReference type="InterPro" id="IPR039373">
    <property type="entry name" value="Peptidase_M28B"/>
</dbReference>
<dbReference type="AlphaFoldDB" id="A0A6A3SKJ7"/>
<feature type="transmembrane region" description="Helical" evidence="2">
    <location>
        <begin position="6"/>
        <end position="27"/>
    </location>
</feature>
<dbReference type="SUPFAM" id="SSF52025">
    <property type="entry name" value="PA domain"/>
    <property type="match status" value="1"/>
</dbReference>
<evidence type="ECO:0000313" key="7">
    <source>
        <dbReference type="EMBL" id="KAE9115466.1"/>
    </source>
</evidence>
<dbReference type="PANTHER" id="PTHR10404:SF46">
    <property type="entry name" value="VACUOLAR PROTEIN SORTING-ASSOCIATED PROTEIN 70"/>
    <property type="match status" value="1"/>
</dbReference>
<dbReference type="InterPro" id="IPR003137">
    <property type="entry name" value="PA_domain"/>
</dbReference>
<dbReference type="SUPFAM" id="SSF47672">
    <property type="entry name" value="Transferrin receptor-like dimerisation domain"/>
    <property type="match status" value="1"/>
</dbReference>
<dbReference type="Gene3D" id="1.20.930.40">
    <property type="entry name" value="Transferrin receptor-like, dimerisation domain"/>
    <property type="match status" value="1"/>
</dbReference>
<evidence type="ECO:0000313" key="10">
    <source>
        <dbReference type="Proteomes" id="UP000440732"/>
    </source>
</evidence>
<dbReference type="InterPro" id="IPR007484">
    <property type="entry name" value="Peptidase_M28"/>
</dbReference>
<keyword evidence="2" id="KW-1133">Transmembrane helix</keyword>
<dbReference type="Gene3D" id="3.50.30.30">
    <property type="match status" value="1"/>
</dbReference>
<dbReference type="FunFam" id="1.20.930.40:FF:000007">
    <property type="entry name" value="Uncharacterized protein"/>
    <property type="match status" value="1"/>
</dbReference>
<comment type="similarity">
    <text evidence="1">Belongs to the peptidase M28 family. M28B subfamily.</text>
</comment>
<dbReference type="Pfam" id="PF04389">
    <property type="entry name" value="Peptidase_M28"/>
    <property type="match status" value="1"/>
</dbReference>
<evidence type="ECO:0000259" key="3">
    <source>
        <dbReference type="Pfam" id="PF02225"/>
    </source>
</evidence>
<evidence type="ECO:0000259" key="5">
    <source>
        <dbReference type="Pfam" id="PF04389"/>
    </source>
</evidence>
<dbReference type="Pfam" id="PF04253">
    <property type="entry name" value="TFR_dimer"/>
    <property type="match status" value="1"/>
</dbReference>
<comment type="caution">
    <text evidence="7">The sequence shown here is derived from an EMBL/GenBank/DDBJ whole genome shotgun (WGS) entry which is preliminary data.</text>
</comment>
<sequence>MECRSRSLTSSGLPSLVLVFYLPFYYWDRLQEVRLERPRPKMIDKPTRTPLETARGSGYSTFASVVPVHSTRSSSSLNGSGALRRAAGVATLLFFAMAGYSGVIYSSNQAVDVSSSVQDNAEPAAVATASVLQGVEKAFVDGVDVDHLREFQHKFSSVPHVAGSQQDYKTALYTAEQFESYGLKTEIKTYYTLLSTPVRRYLAIVGPTGAARELNLTEPPVAGDACTSDEEALPPFLAYAATGNVTASVVYVNFGKPEDFEWLVANNVPLKGKIALARYGGNYRGLKVMAAEAHGMAGVLIYSDPNEDGFVQGPVYPDGPWRPEDSFQRGATIFLSLAAGDPLTPGFASVPGAPYLDYEDAKTIPHIPALPLSYGQAKHILASLGGQKSPSSWQGGLSFPQGYRIGDDATTVVNLDIEMDNKVRPIWDVIGTIEGSEEPDQQVILGNHRDAWVCGAIDPSSGSSVLLEIARGLGELLQQGWKPRRTLVLGSWDGEEPGLLGSTEYAEDNADVLTKQAVAYLNVDSTIGPLVYAASSPSIAEFLFNTAKAIPANRFHGNETESTLYEQWVAQTEAKRAQLDGADDGTLGPDHLIKLLGSGSDYSAFYQHLGIISVDMGFAISSHAQYGVYHSSMDSLMYAELYGDPNYSTHVSTARWWGLLGLRLADDPVLPFDYTTYAVVMKEDISRLEGKVTGVDFAGLHEAIDHFGASATVFHSKLDSFKSNEAAEFDVNALRVWNEKLVLLERHLISEAGLPHRPWYRHVIFGPGFYEGYAGAAFPGISDCVAFKDNSTTIQKHVDDVACIVNNAATFLLGG</sequence>
<keyword evidence="2" id="KW-0812">Transmembrane</keyword>
<dbReference type="GO" id="GO:0004180">
    <property type="term" value="F:carboxypeptidase activity"/>
    <property type="evidence" value="ECO:0007669"/>
    <property type="project" value="UniProtKB-KW"/>
</dbReference>
<feature type="domain" description="PA" evidence="3">
    <location>
        <begin position="245"/>
        <end position="313"/>
    </location>
</feature>
<dbReference type="PANTHER" id="PTHR10404">
    <property type="entry name" value="N-ACETYLATED-ALPHA-LINKED ACIDIC DIPEPTIDASE"/>
    <property type="match status" value="1"/>
</dbReference>
<evidence type="ECO:0000313" key="6">
    <source>
        <dbReference type="EMBL" id="KAE9091589.1"/>
    </source>
</evidence>
<proteinExistence type="inferred from homology"/>
<dbReference type="CDD" id="cd02121">
    <property type="entry name" value="PA_GCPII_like"/>
    <property type="match status" value="1"/>
</dbReference>
<accession>A0A6A3SKJ7</accession>
<evidence type="ECO:0000313" key="11">
    <source>
        <dbReference type="Proteomes" id="UP000441208"/>
    </source>
</evidence>
<dbReference type="EMBL" id="QXGA01001575">
    <property type="protein sequence ID" value="KAE9115466.1"/>
    <property type="molecule type" value="Genomic_DNA"/>
</dbReference>
<dbReference type="OrthoDB" id="10013407at2759"/>
<keyword evidence="2" id="KW-0472">Membrane</keyword>
<evidence type="ECO:0000256" key="1">
    <source>
        <dbReference type="ARBA" id="ARBA00005634"/>
    </source>
</evidence>
<feature type="domain" description="Peptidase M28" evidence="5">
    <location>
        <begin position="429"/>
        <end position="638"/>
    </location>
</feature>
<keyword evidence="9" id="KW-1185">Reference proteome</keyword>
<organism evidence="7 10">
    <name type="scientific">Phytophthora fragariae</name>
    <dbReference type="NCBI Taxonomy" id="53985"/>
    <lineage>
        <taxon>Eukaryota</taxon>
        <taxon>Sar</taxon>
        <taxon>Stramenopiles</taxon>
        <taxon>Oomycota</taxon>
        <taxon>Peronosporomycetes</taxon>
        <taxon>Peronosporales</taxon>
        <taxon>Peronosporaceae</taxon>
        <taxon>Phytophthora</taxon>
    </lineage>
</organism>
<dbReference type="Proteomes" id="UP000433483">
    <property type="component" value="Unassembled WGS sequence"/>
</dbReference>
<protein>
    <submittedName>
        <fullName evidence="7">Glutamate carboxypeptidase 2</fullName>
    </submittedName>
</protein>
<keyword evidence="7" id="KW-0645">Protease</keyword>
<dbReference type="EMBL" id="QXFZ01001377">
    <property type="protein sequence ID" value="KAE9091589.1"/>
    <property type="molecule type" value="Genomic_DNA"/>
</dbReference>
<evidence type="ECO:0000256" key="2">
    <source>
        <dbReference type="SAM" id="Phobius"/>
    </source>
</evidence>
<dbReference type="Gene3D" id="3.40.630.10">
    <property type="entry name" value="Zn peptidases"/>
    <property type="match status" value="1"/>
</dbReference>